<accession>A0AAE1AQX7</accession>
<name>A0AAE1AQX7_9GAST</name>
<dbReference type="EMBL" id="JAWDGP010001454">
    <property type="protein sequence ID" value="KAK3791681.1"/>
    <property type="molecule type" value="Genomic_DNA"/>
</dbReference>
<proteinExistence type="predicted"/>
<dbReference type="Proteomes" id="UP001283361">
    <property type="component" value="Unassembled WGS sequence"/>
</dbReference>
<organism evidence="2 3">
    <name type="scientific">Elysia crispata</name>
    <name type="common">lettuce slug</name>
    <dbReference type="NCBI Taxonomy" id="231223"/>
    <lineage>
        <taxon>Eukaryota</taxon>
        <taxon>Metazoa</taxon>
        <taxon>Spiralia</taxon>
        <taxon>Lophotrochozoa</taxon>
        <taxon>Mollusca</taxon>
        <taxon>Gastropoda</taxon>
        <taxon>Heterobranchia</taxon>
        <taxon>Euthyneura</taxon>
        <taxon>Panpulmonata</taxon>
        <taxon>Sacoglossa</taxon>
        <taxon>Placobranchoidea</taxon>
        <taxon>Plakobranchidae</taxon>
        <taxon>Elysia</taxon>
    </lineage>
</organism>
<reference evidence="2" key="1">
    <citation type="journal article" date="2023" name="G3 (Bethesda)">
        <title>A reference genome for the long-term kleptoplast-retaining sea slug Elysia crispata morphotype clarki.</title>
        <authorList>
            <person name="Eastman K.E."/>
            <person name="Pendleton A.L."/>
            <person name="Shaikh M.A."/>
            <person name="Suttiyut T."/>
            <person name="Ogas R."/>
            <person name="Tomko P."/>
            <person name="Gavelis G."/>
            <person name="Widhalm J.R."/>
            <person name="Wisecaver J.H."/>
        </authorList>
    </citation>
    <scope>NUCLEOTIDE SEQUENCE</scope>
    <source>
        <strain evidence="2">ECLA1</strain>
    </source>
</reference>
<sequence length="133" mass="15398">MEWEEWGGLVEDDMEWEEWELAKETMVWAKGRWGWEGYPAPTPTLREQSSVRESVVWDERRDRTYLRYPGGGTLGQREAVGDRVREQNRGADPQQPGAQRKGMKGVGRVQDFARGNRGRETEHPSWLICSCST</sequence>
<gene>
    <name evidence="2" type="ORF">RRG08_047053</name>
</gene>
<keyword evidence="3" id="KW-1185">Reference proteome</keyword>
<dbReference type="AlphaFoldDB" id="A0AAE1AQX7"/>
<feature type="compositionally biased region" description="Basic and acidic residues" evidence="1">
    <location>
        <begin position="79"/>
        <end position="89"/>
    </location>
</feature>
<protein>
    <submittedName>
        <fullName evidence="2">Uncharacterized protein</fullName>
    </submittedName>
</protein>
<evidence type="ECO:0000313" key="3">
    <source>
        <dbReference type="Proteomes" id="UP001283361"/>
    </source>
</evidence>
<feature type="region of interest" description="Disordered" evidence="1">
    <location>
        <begin position="68"/>
        <end position="124"/>
    </location>
</feature>
<evidence type="ECO:0000313" key="2">
    <source>
        <dbReference type="EMBL" id="KAK3791681.1"/>
    </source>
</evidence>
<comment type="caution">
    <text evidence="2">The sequence shown here is derived from an EMBL/GenBank/DDBJ whole genome shotgun (WGS) entry which is preliminary data.</text>
</comment>
<evidence type="ECO:0000256" key="1">
    <source>
        <dbReference type="SAM" id="MobiDB-lite"/>
    </source>
</evidence>